<feature type="compositionally biased region" description="Polar residues" evidence="1">
    <location>
        <begin position="738"/>
        <end position="749"/>
    </location>
</feature>
<feature type="compositionally biased region" description="Polar residues" evidence="1">
    <location>
        <begin position="590"/>
        <end position="605"/>
    </location>
</feature>
<feature type="compositionally biased region" description="Polar residues" evidence="1">
    <location>
        <begin position="804"/>
        <end position="815"/>
    </location>
</feature>
<feature type="compositionally biased region" description="Basic and acidic residues" evidence="1">
    <location>
        <begin position="1034"/>
        <end position="1044"/>
    </location>
</feature>
<feature type="compositionally biased region" description="Basic and acidic residues" evidence="1">
    <location>
        <begin position="816"/>
        <end position="864"/>
    </location>
</feature>
<dbReference type="Proteomes" id="UP001623349">
    <property type="component" value="Unassembled WGS sequence"/>
</dbReference>
<accession>A0ABQ0FK69</accession>
<feature type="compositionally biased region" description="Polar residues" evidence="1">
    <location>
        <begin position="1376"/>
        <end position="1390"/>
    </location>
</feature>
<dbReference type="PANTHER" id="PTHR22379">
    <property type="entry name" value="RIKEN CDNA 4930407I10 GENE"/>
    <property type="match status" value="1"/>
</dbReference>
<sequence>MGASEGLPIQQYWYQRSRTRKRNATKLWIMVPPQRRRVLSATQDTFFGMGPEFFTHGNNRALDVHIQQWIQKRRWEYRKSVRRHWDPQYLLSPQKPCQDLPWDVHTSTEPIFCTSSFSSTCLLPQDDSWEAWQLPWYLRDSQAQPSLAICQRMEQLLAPSHKLVPEEPVSLRYTSTALAFSLPNFPPAQSPNFCLREFLPDPPNQQLETPIKECFESLQFPLVPCYKTETVGREYSKTALQYVNKRQSRREETREVRASGVFTPNNSGVEEDGEAKVLQYRNQRRERKETDSEISVPEWGRQDEVRITEREQTEKLQRKDQGTPGDDKPSQAHMQENQEQFRCKTDVATQTPEWAEQEDAVETPARGQNEGEARGKEEAEVEAQGLETQGWTGGKAAENPQMLKGRTQDQIGGHTGTETEAEEGRNQDQIGSEDGLKIQTSGRENLGEFKQQDNEETQALGWEKQGCITTEDAVEPPAGEPGGQSSSENDGKTQASKGEDLNLSRQEAELGMRTLREVREEDWVVIQAPWWGSERLGLIASSRGLMIPCWEDQSQVRGERAVDILSLEGDRGEGGDADAANQVTPEAEEQAQSSEPVTETYTVPSQGEEKVGEENGTDALAQGKRNLRGDNGPDEAQTQKPGEEDQGHLGDESHKMILGPKWKNQKKDRGNDCVNNQPFEAENWAELTSKKGDMTHASGCEEAEEVEGGDGTEGMKIVRAAGEEEGTETKSAMEESQSRLSDAGTNTHSSELENQKEVGSEDGTEESQVPERRNQREPGEDDGKTQRPESKNQGQLAEAGGSCEQANGENTSENGASEKKNPREMQGPTRKDRWRLGEVDGKTYQLEWKDQENFRDGNDAEIQKQGKRNPVSFAGDNGSETQASEGEDQPQSMCETDEEIQTQEQRIQSMWRDSATAIQEVGVQRKRRAKDSKLSDPSRRGDSRVSRKDVVGPSPPNDSSGGEGPTSRQCSLAQAVSPTSGYGTPRHKQPMAGKGADSSPGSEEDRRSQGAAPARKHRREVSERGQRSQPGSQRRQERDKRVDPGKASSPTCGDPYPQSQASSVFPSLLCPQVSQAAPALTGFPVALTTLHKWPALKKSKHLLLESLMKRRIAHLRWGLPRRILESYLLFHFLESCSLPRAGVRLPGLRPDQERQRQQERPCEAQASLLGLESPARSQSRPVLEKKSSKLCTQVQALEKRRPTKPEPGGSSVPPKKPRRVRPPGGAREPQIQEEAPKAKIPAPGNPRPPVEPRSWRNPGAIPEFSTEDSRSRKMVRPGAASHVEEKTSSRARASSCSEDYNLGKKECVPKEASELPTIKCPQPTCARSESAGPSEDKKRACSAHASGYKGGIHSAAARLSVTIWNKMSWSAQLAKPQHSTPFLSLRNPTPLNKAGAPHTQGDSSRFPTALEKDPAPPGHSCTAVTVPEYSLKK</sequence>
<feature type="compositionally biased region" description="Basic and acidic residues" evidence="1">
    <location>
        <begin position="497"/>
        <end position="506"/>
    </location>
</feature>
<keyword evidence="3" id="KW-1185">Reference proteome</keyword>
<feature type="compositionally biased region" description="Basic and acidic residues" evidence="1">
    <location>
        <begin position="641"/>
        <end position="655"/>
    </location>
</feature>
<dbReference type="InterPro" id="IPR031715">
    <property type="entry name" value="DUF4727"/>
</dbReference>
<proteinExistence type="predicted"/>
<organism evidence="2 3">
    <name type="scientific">Apodemus speciosus</name>
    <name type="common">Large Japanese field mouse</name>
    <dbReference type="NCBI Taxonomy" id="105296"/>
    <lineage>
        <taxon>Eukaryota</taxon>
        <taxon>Metazoa</taxon>
        <taxon>Chordata</taxon>
        <taxon>Craniata</taxon>
        <taxon>Vertebrata</taxon>
        <taxon>Euteleostomi</taxon>
        <taxon>Mammalia</taxon>
        <taxon>Eutheria</taxon>
        <taxon>Euarchontoglires</taxon>
        <taxon>Glires</taxon>
        <taxon>Rodentia</taxon>
        <taxon>Myomorpha</taxon>
        <taxon>Muroidea</taxon>
        <taxon>Muridae</taxon>
        <taxon>Murinae</taxon>
        <taxon>Apodemus</taxon>
    </lineage>
</organism>
<feature type="compositionally biased region" description="Basic and acidic residues" evidence="1">
    <location>
        <begin position="369"/>
        <end position="378"/>
    </location>
</feature>
<feature type="compositionally biased region" description="Basic and acidic residues" evidence="1">
    <location>
        <begin position="727"/>
        <end position="737"/>
    </location>
</feature>
<protein>
    <submittedName>
        <fullName evidence="2">Uncharacterized protein</fullName>
    </submittedName>
</protein>
<feature type="region of interest" description="Disordered" evidence="1">
    <location>
        <begin position="1317"/>
        <end position="1339"/>
    </location>
</feature>
<feature type="compositionally biased region" description="Basic and acidic residues" evidence="1">
    <location>
        <begin position="931"/>
        <end position="950"/>
    </location>
</feature>
<name>A0ABQ0FK69_APOSI</name>
<feature type="region of interest" description="Disordered" evidence="1">
    <location>
        <begin position="1376"/>
        <end position="1433"/>
    </location>
</feature>
<feature type="compositionally biased region" description="Polar residues" evidence="1">
    <location>
        <begin position="878"/>
        <end position="894"/>
    </location>
</feature>
<feature type="compositionally biased region" description="Basic and acidic residues" evidence="1">
    <location>
        <begin position="1150"/>
        <end position="1162"/>
    </location>
</feature>
<feature type="region of interest" description="Disordered" evidence="1">
    <location>
        <begin position="566"/>
        <end position="1060"/>
    </location>
</feature>
<evidence type="ECO:0000256" key="1">
    <source>
        <dbReference type="SAM" id="MobiDB-lite"/>
    </source>
</evidence>
<evidence type="ECO:0000313" key="3">
    <source>
        <dbReference type="Proteomes" id="UP001623349"/>
    </source>
</evidence>
<feature type="compositionally biased region" description="Polar residues" evidence="1">
    <location>
        <begin position="966"/>
        <end position="982"/>
    </location>
</feature>
<feature type="compositionally biased region" description="Acidic residues" evidence="1">
    <location>
        <begin position="701"/>
        <end position="710"/>
    </location>
</feature>
<feature type="compositionally biased region" description="Polar residues" evidence="1">
    <location>
        <begin position="483"/>
        <end position="496"/>
    </location>
</feature>
<feature type="compositionally biased region" description="Basic and acidic residues" evidence="1">
    <location>
        <begin position="769"/>
        <end position="790"/>
    </location>
</feature>
<feature type="compositionally biased region" description="Basic and acidic residues" evidence="1">
    <location>
        <begin position="300"/>
        <end position="330"/>
    </location>
</feature>
<gene>
    <name evidence="2" type="ORF">APTSU1_001487800</name>
</gene>
<feature type="compositionally biased region" description="Basic and acidic residues" evidence="1">
    <location>
        <begin position="750"/>
        <end position="759"/>
    </location>
</feature>
<feature type="region of interest" description="Disordered" evidence="1">
    <location>
        <begin position="1149"/>
        <end position="1298"/>
    </location>
</feature>
<dbReference type="EMBL" id="BAAFST010000015">
    <property type="protein sequence ID" value="GAB1299642.1"/>
    <property type="molecule type" value="Genomic_DNA"/>
</dbReference>
<feature type="region of interest" description="Disordered" evidence="1">
    <location>
        <begin position="243"/>
        <end position="506"/>
    </location>
</feature>
<reference evidence="2 3" key="1">
    <citation type="submission" date="2024-08" db="EMBL/GenBank/DDBJ databases">
        <title>The draft genome of Apodemus speciosus.</title>
        <authorList>
            <person name="Nabeshima K."/>
            <person name="Suzuki S."/>
            <person name="Onuma M."/>
        </authorList>
    </citation>
    <scope>NUCLEOTIDE SEQUENCE [LARGE SCALE GENOMIC DNA]</scope>
    <source>
        <strain evidence="2">IB14-021</strain>
    </source>
</reference>
<dbReference type="PANTHER" id="PTHR22379:SF1">
    <property type="entry name" value="RIKEN CDNA 4930407I10 GENE"/>
    <property type="match status" value="1"/>
</dbReference>
<dbReference type="Pfam" id="PF15856">
    <property type="entry name" value="DUF4727"/>
    <property type="match status" value="1"/>
</dbReference>
<comment type="caution">
    <text evidence="2">The sequence shown here is derived from an EMBL/GenBank/DDBJ whole genome shotgun (WGS) entry which is preliminary data.</text>
</comment>
<evidence type="ECO:0000313" key="2">
    <source>
        <dbReference type="EMBL" id="GAB1299642.1"/>
    </source>
</evidence>